<dbReference type="Proteomes" id="UP000832041">
    <property type="component" value="Chromosome"/>
</dbReference>
<dbReference type="EMBL" id="CP051627">
    <property type="protein sequence ID" value="UPT20946.1"/>
    <property type="molecule type" value="Genomic_DNA"/>
</dbReference>
<feature type="domain" description="DUF397" evidence="1">
    <location>
        <begin position="27"/>
        <end position="79"/>
    </location>
</feature>
<evidence type="ECO:0000259" key="1">
    <source>
        <dbReference type="Pfam" id="PF04149"/>
    </source>
</evidence>
<sequence length="83" mass="8929">MNELQFRKSSYSGHDENCVEVAPIPSNFRKSSYSGAGQDCVEVAPLPSTGAAVRDSKHPDVGYLAFPAAEWEAFLAAARRGVL</sequence>
<feature type="domain" description="DUF397" evidence="1">
    <location>
        <begin position="5"/>
        <end position="25"/>
    </location>
</feature>
<dbReference type="InterPro" id="IPR007278">
    <property type="entry name" value="DUF397"/>
</dbReference>
<dbReference type="Pfam" id="PF04149">
    <property type="entry name" value="DUF397"/>
    <property type="match status" value="2"/>
</dbReference>
<proteinExistence type="predicted"/>
<dbReference type="RefSeq" id="WP_248593242.1">
    <property type="nucleotide sequence ID" value="NZ_BAABEB010000027.1"/>
</dbReference>
<reference evidence="2 3" key="1">
    <citation type="submission" date="2020-04" db="EMBL/GenBank/DDBJ databases">
        <title>Thermobifida alba genome sequencing and assembly.</title>
        <authorList>
            <person name="Luzics S."/>
            <person name="Horvath B."/>
            <person name="Nagy I."/>
            <person name="Toth A."/>
            <person name="Nagy I."/>
            <person name="Kukolya J."/>
        </authorList>
    </citation>
    <scope>NUCLEOTIDE SEQUENCE [LARGE SCALE GENOMIC DNA]</scope>
    <source>
        <strain evidence="2 3">DSM 43795</strain>
    </source>
</reference>
<organism evidence="2 3">
    <name type="scientific">Thermobifida alba</name>
    <name type="common">Thermomonospora alba</name>
    <dbReference type="NCBI Taxonomy" id="53522"/>
    <lineage>
        <taxon>Bacteria</taxon>
        <taxon>Bacillati</taxon>
        <taxon>Actinomycetota</taxon>
        <taxon>Actinomycetes</taxon>
        <taxon>Streptosporangiales</taxon>
        <taxon>Nocardiopsidaceae</taxon>
        <taxon>Thermobifida</taxon>
    </lineage>
</organism>
<accession>A0ABY4L1Z0</accession>
<protein>
    <submittedName>
        <fullName evidence="2">DUF397 domain-containing protein</fullName>
    </submittedName>
</protein>
<evidence type="ECO:0000313" key="2">
    <source>
        <dbReference type="EMBL" id="UPT20946.1"/>
    </source>
</evidence>
<name>A0ABY4L1Z0_THEAE</name>
<evidence type="ECO:0000313" key="3">
    <source>
        <dbReference type="Proteomes" id="UP000832041"/>
    </source>
</evidence>
<keyword evidence="3" id="KW-1185">Reference proteome</keyword>
<gene>
    <name evidence="2" type="ORF">FOF52_08205</name>
</gene>